<name>A0A9N9NCW6_9GLOM</name>
<dbReference type="Proteomes" id="UP000789396">
    <property type="component" value="Unassembled WGS sequence"/>
</dbReference>
<sequence length="412" mass="48408">NDLFIGFDENETLQRLATDFITRFPKDNEEAIVKRCKATLIDIASSDGITRATRSNVDPGDINLWYNVYFCNFTDEHIPQQNHDSLNTITRFIINTFSNINTDITECLKDLFKCQVDKLSMFKTETQLQNRVKQFWEESDKNMLIFQCDATTMNIKYVKLAKFIVEQFQIEFLKQNPYIAKYVCIILHIQRDQNYKPLFNFIRPIAKMLFALEKLSVTKTFISISQKKRNLTLITFLQTMFLNPKVLNTNGMLEPEPDQYVMPELFYDLKFPFSYYFMKKINEFRSTWEDELAKLRENPENCDDDQGLSSEVFENAVIGFRANLLARLLRQHIGKDKVLDPVLLHIYWWESSNIISADLQLAQMCPSAINEFAQKMPDISFEEFLVDEAIKMMLDKIVKNGGEPQLDQWQHE</sequence>
<dbReference type="PANTHER" id="PTHR22605">
    <property type="entry name" value="RZ-TYPE DOMAIN-CONTAINING PROTEIN"/>
    <property type="match status" value="1"/>
</dbReference>
<dbReference type="EMBL" id="CAJVPZ010026532">
    <property type="protein sequence ID" value="CAG8725874.1"/>
    <property type="molecule type" value="Genomic_DNA"/>
</dbReference>
<gene>
    <name evidence="1" type="ORF">RFULGI_LOCUS11779</name>
</gene>
<dbReference type="PANTHER" id="PTHR22605:SF1">
    <property type="entry name" value="RZ-TYPE DOMAIN-CONTAINING PROTEIN"/>
    <property type="match status" value="1"/>
</dbReference>
<dbReference type="GO" id="GO:0004842">
    <property type="term" value="F:ubiquitin-protein transferase activity"/>
    <property type="evidence" value="ECO:0007669"/>
    <property type="project" value="InterPro"/>
</dbReference>
<feature type="non-terminal residue" evidence="1">
    <location>
        <position position="1"/>
    </location>
</feature>
<reference evidence="1" key="1">
    <citation type="submission" date="2021-06" db="EMBL/GenBank/DDBJ databases">
        <authorList>
            <person name="Kallberg Y."/>
            <person name="Tangrot J."/>
            <person name="Rosling A."/>
        </authorList>
    </citation>
    <scope>NUCLEOTIDE SEQUENCE</scope>
    <source>
        <strain evidence="1">IN212</strain>
    </source>
</reference>
<evidence type="ECO:0000313" key="1">
    <source>
        <dbReference type="EMBL" id="CAG8725874.1"/>
    </source>
</evidence>
<keyword evidence="2" id="KW-1185">Reference proteome</keyword>
<dbReference type="OrthoDB" id="2440927at2759"/>
<accession>A0A9N9NCW6</accession>
<dbReference type="InterPro" id="IPR031248">
    <property type="entry name" value="RNF213"/>
</dbReference>
<protein>
    <submittedName>
        <fullName evidence="1">13705_t:CDS:1</fullName>
    </submittedName>
</protein>
<evidence type="ECO:0000313" key="2">
    <source>
        <dbReference type="Proteomes" id="UP000789396"/>
    </source>
</evidence>
<comment type="caution">
    <text evidence="1">The sequence shown here is derived from an EMBL/GenBank/DDBJ whole genome shotgun (WGS) entry which is preliminary data.</text>
</comment>
<proteinExistence type="predicted"/>
<organism evidence="1 2">
    <name type="scientific">Racocetra fulgida</name>
    <dbReference type="NCBI Taxonomy" id="60492"/>
    <lineage>
        <taxon>Eukaryota</taxon>
        <taxon>Fungi</taxon>
        <taxon>Fungi incertae sedis</taxon>
        <taxon>Mucoromycota</taxon>
        <taxon>Glomeromycotina</taxon>
        <taxon>Glomeromycetes</taxon>
        <taxon>Diversisporales</taxon>
        <taxon>Gigasporaceae</taxon>
        <taxon>Racocetra</taxon>
    </lineage>
</organism>
<dbReference type="AlphaFoldDB" id="A0A9N9NCW6"/>
<dbReference type="GO" id="GO:0016887">
    <property type="term" value="F:ATP hydrolysis activity"/>
    <property type="evidence" value="ECO:0007669"/>
    <property type="project" value="InterPro"/>
</dbReference>
<feature type="non-terminal residue" evidence="1">
    <location>
        <position position="412"/>
    </location>
</feature>